<dbReference type="InterPro" id="IPR001387">
    <property type="entry name" value="Cro/C1-type_HTH"/>
</dbReference>
<dbReference type="Proteomes" id="UP000805614">
    <property type="component" value="Unassembled WGS sequence"/>
</dbReference>
<gene>
    <name evidence="1" type="ORF">HKK74_14290</name>
</gene>
<dbReference type="CDD" id="cd00093">
    <property type="entry name" value="HTH_XRE"/>
    <property type="match status" value="1"/>
</dbReference>
<sequence>MPADDKARLGARLRKERKDRGLVVEDLAEEFRKVAPERIRQRLPKLKDLQRMIRGWEAGEHKPGEQYRLLYSRAFRMDEEELFGHDGQSFDDWEVPSGPYGGCFREMPPVHDEQDEVERHAWMLSEVYQVTPPAAQPAFWCQTSRWGTKPLGRQAPGADSG</sequence>
<comment type="caution">
    <text evidence="1">The sequence shown here is derived from an EMBL/GenBank/DDBJ whole genome shotgun (WGS) entry which is preliminary data.</text>
</comment>
<dbReference type="SUPFAM" id="SSF47413">
    <property type="entry name" value="lambda repressor-like DNA-binding domains"/>
    <property type="match status" value="1"/>
</dbReference>
<accession>A0ABR7LQ09</accession>
<keyword evidence="2" id="KW-1185">Reference proteome</keyword>
<evidence type="ECO:0000313" key="2">
    <source>
        <dbReference type="Proteomes" id="UP000805614"/>
    </source>
</evidence>
<evidence type="ECO:0000313" key="1">
    <source>
        <dbReference type="EMBL" id="MBC6466664.1"/>
    </source>
</evidence>
<dbReference type="RefSeq" id="WP_187243677.1">
    <property type="nucleotide sequence ID" value="NZ_BAAAOK010000013.1"/>
</dbReference>
<proteinExistence type="predicted"/>
<protein>
    <submittedName>
        <fullName evidence="1">Helix-turn-helix transcriptional regulator</fullName>
    </submittedName>
</protein>
<dbReference type="Gene3D" id="1.10.260.40">
    <property type="entry name" value="lambda repressor-like DNA-binding domains"/>
    <property type="match status" value="1"/>
</dbReference>
<dbReference type="EMBL" id="JABVEC010000009">
    <property type="protein sequence ID" value="MBC6466664.1"/>
    <property type="molecule type" value="Genomic_DNA"/>
</dbReference>
<name>A0ABR7LQ09_9ACTN</name>
<reference evidence="1 2" key="1">
    <citation type="submission" date="2020-06" db="EMBL/GenBank/DDBJ databases">
        <title>Actinomadura xiongansis sp. nov., isolated from soil of Baiyangdian.</title>
        <authorList>
            <person name="Zhang X."/>
        </authorList>
    </citation>
    <scope>NUCLEOTIDE SEQUENCE [LARGE SCALE GENOMIC DNA]</scope>
    <source>
        <strain evidence="1 2">HBUM206468</strain>
    </source>
</reference>
<dbReference type="InterPro" id="IPR010982">
    <property type="entry name" value="Lambda_DNA-bd_dom_sf"/>
</dbReference>
<organism evidence="1 2">
    <name type="scientific">Actinomadura alba</name>
    <dbReference type="NCBI Taxonomy" id="406431"/>
    <lineage>
        <taxon>Bacteria</taxon>
        <taxon>Bacillati</taxon>
        <taxon>Actinomycetota</taxon>
        <taxon>Actinomycetes</taxon>
        <taxon>Streptosporangiales</taxon>
        <taxon>Thermomonosporaceae</taxon>
        <taxon>Actinomadura</taxon>
    </lineage>
</organism>